<organism evidence="1 2">
    <name type="scientific">Araneus ventricosus</name>
    <name type="common">Orbweaver spider</name>
    <name type="synonym">Epeira ventricosa</name>
    <dbReference type="NCBI Taxonomy" id="182803"/>
    <lineage>
        <taxon>Eukaryota</taxon>
        <taxon>Metazoa</taxon>
        <taxon>Ecdysozoa</taxon>
        <taxon>Arthropoda</taxon>
        <taxon>Chelicerata</taxon>
        <taxon>Arachnida</taxon>
        <taxon>Araneae</taxon>
        <taxon>Araneomorphae</taxon>
        <taxon>Entelegynae</taxon>
        <taxon>Araneoidea</taxon>
        <taxon>Araneidae</taxon>
        <taxon>Araneus</taxon>
    </lineage>
</organism>
<evidence type="ECO:0000313" key="2">
    <source>
        <dbReference type="Proteomes" id="UP000499080"/>
    </source>
</evidence>
<sequence length="109" mass="12324">MALLELTAIISERRACEVCATEFDVDGTLMATLNLIESWTRSRSLASVHRESEKLISPMRTQTRQLGVNCPNHKAIILSRFLRTDFYQLELGTCINWGIIKPNDDSIAN</sequence>
<name>A0A4Y2EFA2_ARAVE</name>
<comment type="caution">
    <text evidence="1">The sequence shown here is derived from an EMBL/GenBank/DDBJ whole genome shotgun (WGS) entry which is preliminary data.</text>
</comment>
<reference evidence="1 2" key="1">
    <citation type="journal article" date="2019" name="Sci. Rep.">
        <title>Orb-weaving spider Araneus ventricosus genome elucidates the spidroin gene catalogue.</title>
        <authorList>
            <person name="Kono N."/>
            <person name="Nakamura H."/>
            <person name="Ohtoshi R."/>
            <person name="Moran D.A.P."/>
            <person name="Shinohara A."/>
            <person name="Yoshida Y."/>
            <person name="Fujiwara M."/>
            <person name="Mori M."/>
            <person name="Tomita M."/>
            <person name="Arakawa K."/>
        </authorList>
    </citation>
    <scope>NUCLEOTIDE SEQUENCE [LARGE SCALE GENOMIC DNA]</scope>
</reference>
<dbReference type="EMBL" id="BGPR01000595">
    <property type="protein sequence ID" value="GBM27832.1"/>
    <property type="molecule type" value="Genomic_DNA"/>
</dbReference>
<evidence type="ECO:0000313" key="1">
    <source>
        <dbReference type="EMBL" id="GBM27832.1"/>
    </source>
</evidence>
<proteinExistence type="predicted"/>
<dbReference type="Proteomes" id="UP000499080">
    <property type="component" value="Unassembled WGS sequence"/>
</dbReference>
<dbReference type="AlphaFoldDB" id="A0A4Y2EFA2"/>
<keyword evidence="2" id="KW-1185">Reference proteome</keyword>
<accession>A0A4Y2EFA2</accession>
<protein>
    <submittedName>
        <fullName evidence="1">Uncharacterized protein</fullName>
    </submittedName>
</protein>
<gene>
    <name evidence="1" type="ORF">AVEN_119288_1</name>
</gene>